<dbReference type="RefSeq" id="WP_306953540.1">
    <property type="nucleotide sequence ID" value="NZ_JAURUO010000004.1"/>
</dbReference>
<dbReference type="SUPFAM" id="SSF74650">
    <property type="entry name" value="Galactose mutarotase-like"/>
    <property type="match status" value="2"/>
</dbReference>
<feature type="domain" description="Glycoamylase-like" evidence="5">
    <location>
        <begin position="1146"/>
        <end position="1353"/>
    </location>
</feature>
<comment type="caution">
    <text evidence="7">The sequence shown here is derived from an EMBL/GenBank/DDBJ whole genome shotgun (WGS) entry which is preliminary data.</text>
</comment>
<evidence type="ECO:0000256" key="2">
    <source>
        <dbReference type="ARBA" id="ARBA00022679"/>
    </source>
</evidence>
<dbReference type="EC" id="2.4.1.-" evidence="7"/>
<gene>
    <name evidence="7" type="ORF">J2S04_000916</name>
</gene>
<keyword evidence="3" id="KW-0472">Membrane</keyword>
<reference evidence="7 8" key="1">
    <citation type="submission" date="2023-07" db="EMBL/GenBank/DDBJ databases">
        <title>Genomic Encyclopedia of Type Strains, Phase IV (KMG-IV): sequencing the most valuable type-strain genomes for metagenomic binning, comparative biology and taxonomic classification.</title>
        <authorList>
            <person name="Goeker M."/>
        </authorList>
    </citation>
    <scope>NUCLEOTIDE SEQUENCE [LARGE SCALE GENOMIC DNA]</scope>
    <source>
        <strain evidence="7 8">DSM 25924</strain>
    </source>
</reference>
<dbReference type="InterPro" id="IPR033432">
    <property type="entry name" value="GH94_catalytic"/>
</dbReference>
<keyword evidence="8" id="KW-1185">Reference proteome</keyword>
<evidence type="ECO:0000313" key="7">
    <source>
        <dbReference type="EMBL" id="MDP9727985.1"/>
    </source>
</evidence>
<dbReference type="Pfam" id="PF17167">
    <property type="entry name" value="Glyco_hydro_94"/>
    <property type="match status" value="1"/>
</dbReference>
<dbReference type="InterPro" id="IPR052047">
    <property type="entry name" value="GH94_Enzymes"/>
</dbReference>
<dbReference type="GO" id="GO:0016757">
    <property type="term" value="F:glycosyltransferase activity"/>
    <property type="evidence" value="ECO:0007669"/>
    <property type="project" value="UniProtKB-KW"/>
</dbReference>
<feature type="transmembrane region" description="Helical" evidence="3">
    <location>
        <begin position="925"/>
        <end position="943"/>
    </location>
</feature>
<name>A0ABT9LUN8_9BACL</name>
<organism evidence="7 8">
    <name type="scientific">Alicyclobacillus tolerans</name>
    <dbReference type="NCBI Taxonomy" id="90970"/>
    <lineage>
        <taxon>Bacteria</taxon>
        <taxon>Bacillati</taxon>
        <taxon>Bacillota</taxon>
        <taxon>Bacilli</taxon>
        <taxon>Bacillales</taxon>
        <taxon>Alicyclobacillaceae</taxon>
        <taxon>Alicyclobacillus</taxon>
    </lineage>
</organism>
<dbReference type="PANTHER" id="PTHR37469">
    <property type="entry name" value="CELLOBIONIC ACID PHOSPHORYLASE-RELATED"/>
    <property type="match status" value="1"/>
</dbReference>
<feature type="transmembrane region" description="Helical" evidence="3">
    <location>
        <begin position="898"/>
        <end position="918"/>
    </location>
</feature>
<dbReference type="Gene3D" id="1.50.10.140">
    <property type="match status" value="1"/>
</dbReference>
<evidence type="ECO:0000259" key="6">
    <source>
        <dbReference type="Pfam" id="PF17167"/>
    </source>
</evidence>
<evidence type="ECO:0000256" key="3">
    <source>
        <dbReference type="SAM" id="Phobius"/>
    </source>
</evidence>
<evidence type="ECO:0000313" key="8">
    <source>
        <dbReference type="Proteomes" id="UP001229209"/>
    </source>
</evidence>
<keyword evidence="2 7" id="KW-0808">Transferase</keyword>
<protein>
    <submittedName>
        <fullName evidence="7">Cyclic beta-1,2-glucan synthetase</fullName>
        <ecNumber evidence="7">2.4.1.-</ecNumber>
    </submittedName>
</protein>
<dbReference type="InterPro" id="IPR008928">
    <property type="entry name" value="6-hairpin_glycosidase_sf"/>
</dbReference>
<dbReference type="Pfam" id="PF06165">
    <property type="entry name" value="GH94_b-supersand"/>
    <property type="match status" value="2"/>
</dbReference>
<dbReference type="Gene3D" id="1.50.10.10">
    <property type="match status" value="1"/>
</dbReference>
<feature type="domain" description="Glycosyl hydrolase 94 catalytic" evidence="6">
    <location>
        <begin position="2201"/>
        <end position="2620"/>
    </location>
</feature>
<feature type="domain" description="Glycosyl hydrolase 94 supersandwich" evidence="4">
    <location>
        <begin position="1904"/>
        <end position="2176"/>
    </location>
</feature>
<evidence type="ECO:0000259" key="5">
    <source>
        <dbReference type="Pfam" id="PF10091"/>
    </source>
</evidence>
<dbReference type="Pfam" id="PF10091">
    <property type="entry name" value="Glycoamylase"/>
    <property type="match status" value="1"/>
</dbReference>
<evidence type="ECO:0000256" key="1">
    <source>
        <dbReference type="ARBA" id="ARBA00022676"/>
    </source>
</evidence>
<dbReference type="InterPro" id="IPR012341">
    <property type="entry name" value="6hp_glycosidase-like_sf"/>
</dbReference>
<dbReference type="InterPro" id="IPR010383">
    <property type="entry name" value="Glyco_hydrolase_94_b-supersand"/>
</dbReference>
<sequence>MFENHSLQERAQTIALTHEIGRTPVLLAQRGLREFKRAMDSMRAFVQQLQQQRSECSQPAEDWLLDHFAFLEIQSDLVINHWSRQAVRHLPYLQQTGKTRIEAIASDYLQAVQGQYQIHTFLQYISAYQEVAILQIQECFMLLDALRMAAISQLSAAMREVEHRSQVCRKISDWMQKVRQSERTHEDIAQKVAEYAHSSSFTPVEIVHLTQHLNELSSNEDTVHHWLLSYVQQSSQDLQQMISIEHQFQVDLQLNSGYLVQTLHRLERECWQDIVAKICRVEILLQEHAFADYPRLDKKSQHQLLHSIRKLARKLALPEMMVTEGCLKLAENAFEAHGSEAKEASPAYYLLEPMGQHLLHQYLSQLAKPRFLPSLPLRRRPYLAYFTALGLAIALIFWIMVDLTLPSIAWRSSLWIAVVAALLIIFPASEWALEWVHTTIVKTCQPWPLLRYDFSESLPEDARTMVVMPILWSHKEDVDDVYERLLTHALANRQEHIHFAVLADFPDSQSACSEADAELLAYASERMAKIQEEYGSDRFFLFHRDRQWHASDKLYLGWERKRGKLVEFVRLLQGYEDTSFFHIQGERSVLSKIRYIFTVDHDTRLPIGAVWRLVATMHHPLHRPRLNETKTRVVSGMGVLQPRVAASYDSVFASRYAECTAAEPGLDPYAFAVSHPYQDWFGQASFVGKGLFDVEMFAQVLSKRLPENSILSHDLLEGGFLRTCLASDVEVLESQPKTIYEHERRLHRWIRGDWQLLPWFGKYVRNAEGQSEKVDLCSLTRWQMIDNLRRSMLAPAYLLLAWLATFAQTTWSWRLWVLIVVTLALPWLRTLFRLTMGRSRRKEWQMVTLRCCMDVIFLPFTVALAVDAIVRTLYRLIISHRRLLEWTPSAQVAREHKQPAFLFTKTGISLYVLLILSVTFTSWNGHFLTAGLLLFFFFASWPFERWLRQPPRAKNPLWTQEDLQTLRHWSEKIWSFYNCYVTAEENWLPPDNVQYFQGEQIAHRTSPTNIGLYLLSTVAAADLGYLTEEQLYERLSSTLATVERLPKWHGHLLNWYSTEDLRPLLPRYVSTVDSGNFVGYLMVLEEAIAERSQSNIKNNWEILLKRVRRLIAETDFRPLFHYREQLFSIGYHLDSEKLEDTLYDLAASEARQASFIAIALGQIPASHWFVLGRTMVRVGEHNTLLSWSGTMFEYFMPSLIMRTYRGGLWDETYQGVIEKQQSYARLLGVPYGISESGYYAFDEHLSYQYRAFGVPGLAFDRGQQNELVLAPYATLLTLPFAGHSAMQALAEFSRRGMEGDFGFYEALDCTRRRLPPGSKEERIISYMAHHQGMALLAIANVLTNQKMIQRFHRHLAVRAAELLLQEKAAAKARWKQAPVLPKGVPDFQQTNDVARREFQQRPAWPEVNLLEGAGLSSMQTTAGGSWLRYRGVSITRWREFAVSEIYGSSIYLQVLNGQESLPDSPSFYPCSREFGEVCFQPDSSRFRKQMGNLESELSITIHPEAPIELRRLRVFNHGDKDLRLCLTTFTELSMAEQSADLAHPAFVKLFVETRFCPEAGCLVAKKRARSAEENELYTIQALLADPSDHLSVLEFSSDRAELLKRGDTMSAPQGLNQPLSGSTGSVADPAFIFRHTIDLSAGQSATFYLVTACADTEEEAMSHIEYAKRPGALEGMFHRAWLAAEVRRRQFGLTADQVKVANLLASRLYFPLLQRHQKKWAMQNTLGQSALWSKGISGELPIVFLRISHLADMPFVISLARIQQWLIQQGCDCDLLIMDATDGGYRDELMNRLKTSLGHSGHFVEERVHVLRQSQQTEEVLRLLKSVARVHLRAEGPSLEHQLRQTEYQPIALQDQEIKDIMAHTVRPEWPAKPLHWPAEPLHSMFWNGYGGFQKGGQIYQMAVHLNRPLPRPWSMILANSHFGCLLTELGTGYTWWRNSREWKISPWSNDPLLDPPGEVIYLRDDEAGEVWSPMPKPLGGQKWFTVSYEKGRVTYTSQQSGIEQELEVTVHARLPVKMMRIRLKNTTPQVRRMSLFAVVSWVLGVQRQPFDPFYHIEWDEKRKLLLANHRYADTLKDAHAFIHACQLGENGIEENPQIYYSASLMDIYGPSGSPEQPLMICSREFLPNRLLSWPEPCGALQVCFSIASGATKELLIWIGAAESKQAALRVFDELTDSMIHNEVLPAQLSETSLFAYAAWTEKIWVNTPNAAFNTLMNGWLLYQALVCRLWARTAFYQAGGAYGFRDQIQDSLAFLQIDPSLCREQILRSAAHQYQEGDVQHWWHEETGKGIRTRFSDDLLWLPYAVLRYVETTGDQSIWQESVPFLYSPPLRDGELERYEDTCISNENASLAEHCRRALHRAWQLGEHGLPLIGIGDWNDGFSRIGAEGRGESVWLGWFLLDILSRFQRIQPYPFTEEEREEWRIKAEKLRASMEREAWDGFWYRRAFHDAGFWIGTSTATECRIDALAQSWSVISGAAEPDRQEQAMRSFLRELVDERWMLARLLTPAFNHSHPSPGYIQGYPPGLRENGGQYTHGVIWSIVALAMLGEGDQAFHLFQMLSPISHTSSSQGVWRYGNEPYVMSADVYTAPPHEGRAGWSWYTGAAGWMYQAGLEWILGVRKEGERLIIQPAVPEEWQEFSLRYTYGDSVYNIQVMLDREQTETIWEDLDSGQKSSFLTLVDDGRQHRFCVKVAVTNKKLATNAFALEQA</sequence>
<dbReference type="InterPro" id="IPR011013">
    <property type="entry name" value="Gal_mutarotase_sf_dom"/>
</dbReference>
<feature type="domain" description="Glycosyl hydrolase 94 supersandwich" evidence="4">
    <location>
        <begin position="1393"/>
        <end position="1666"/>
    </location>
</feature>
<dbReference type="SUPFAM" id="SSF48208">
    <property type="entry name" value="Six-hairpin glycosidases"/>
    <property type="match status" value="1"/>
</dbReference>
<proteinExistence type="predicted"/>
<feature type="transmembrane region" description="Helical" evidence="3">
    <location>
        <begin position="855"/>
        <end position="878"/>
    </location>
</feature>
<feature type="transmembrane region" description="Helical" evidence="3">
    <location>
        <begin position="413"/>
        <end position="433"/>
    </location>
</feature>
<feature type="transmembrane region" description="Helical" evidence="3">
    <location>
        <begin position="382"/>
        <end position="401"/>
    </location>
</feature>
<dbReference type="PANTHER" id="PTHR37469:SF2">
    <property type="entry name" value="CELLOBIONIC ACID PHOSPHORYLASE"/>
    <property type="match status" value="1"/>
</dbReference>
<evidence type="ECO:0000259" key="4">
    <source>
        <dbReference type="Pfam" id="PF06165"/>
    </source>
</evidence>
<accession>A0ABT9LUN8</accession>
<dbReference type="InterPro" id="IPR019282">
    <property type="entry name" value="Glycoamylase-like_cons_dom"/>
</dbReference>
<keyword evidence="3" id="KW-0812">Transmembrane</keyword>
<dbReference type="SMART" id="SM01068">
    <property type="entry name" value="CBM_X"/>
    <property type="match status" value="2"/>
</dbReference>
<dbReference type="InterPro" id="IPR037018">
    <property type="entry name" value="GH65_N"/>
</dbReference>
<keyword evidence="3" id="KW-1133">Transmembrane helix</keyword>
<dbReference type="Gene3D" id="2.70.98.40">
    <property type="entry name" value="Glycoside hydrolase, family 65, N-terminal domain"/>
    <property type="match status" value="2"/>
</dbReference>
<dbReference type="Proteomes" id="UP001229209">
    <property type="component" value="Unassembled WGS sequence"/>
</dbReference>
<dbReference type="EMBL" id="JAURUO010000004">
    <property type="protein sequence ID" value="MDP9727985.1"/>
    <property type="molecule type" value="Genomic_DNA"/>
</dbReference>
<keyword evidence="1 7" id="KW-0328">Glycosyltransferase</keyword>
<feature type="transmembrane region" description="Helical" evidence="3">
    <location>
        <begin position="815"/>
        <end position="834"/>
    </location>
</feature>
<dbReference type="Gene3D" id="2.60.420.10">
    <property type="entry name" value="Maltose phosphorylase, domain 3"/>
    <property type="match status" value="1"/>
</dbReference>